<proteinExistence type="predicted"/>
<keyword evidence="3" id="KW-1185">Reference proteome</keyword>
<dbReference type="Gene3D" id="3.20.20.190">
    <property type="entry name" value="Phosphatidylinositol (PI) phosphodiesterase"/>
    <property type="match status" value="1"/>
</dbReference>
<accession>A0ABP8CFY4</accession>
<dbReference type="InterPro" id="IPR017946">
    <property type="entry name" value="PLC-like_Pdiesterase_TIM-brl"/>
</dbReference>
<protein>
    <submittedName>
        <fullName evidence="2">Glycerophosphodiester phosphodiesterase</fullName>
    </submittedName>
</protein>
<name>A0ABP8CFY4_9ACTN</name>
<evidence type="ECO:0000313" key="2">
    <source>
        <dbReference type="EMBL" id="GAA4238802.1"/>
    </source>
</evidence>
<comment type="caution">
    <text evidence="2">The sequence shown here is derived from an EMBL/GenBank/DDBJ whole genome shotgun (WGS) entry which is preliminary data.</text>
</comment>
<dbReference type="PANTHER" id="PTHR46211">
    <property type="entry name" value="GLYCEROPHOSPHORYL DIESTER PHOSPHODIESTERASE"/>
    <property type="match status" value="1"/>
</dbReference>
<dbReference type="EMBL" id="BAABAS010000020">
    <property type="protein sequence ID" value="GAA4238802.1"/>
    <property type="molecule type" value="Genomic_DNA"/>
</dbReference>
<dbReference type="InterPro" id="IPR030395">
    <property type="entry name" value="GP_PDE_dom"/>
</dbReference>
<dbReference type="RefSeq" id="WP_344902433.1">
    <property type="nucleotide sequence ID" value="NZ_BAABAS010000020.1"/>
</dbReference>
<reference evidence="3" key="1">
    <citation type="journal article" date="2019" name="Int. J. Syst. Evol. Microbiol.">
        <title>The Global Catalogue of Microorganisms (GCM) 10K type strain sequencing project: providing services to taxonomists for standard genome sequencing and annotation.</title>
        <authorList>
            <consortium name="The Broad Institute Genomics Platform"/>
            <consortium name="The Broad Institute Genome Sequencing Center for Infectious Disease"/>
            <person name="Wu L."/>
            <person name="Ma J."/>
        </authorList>
    </citation>
    <scope>NUCLEOTIDE SEQUENCE [LARGE SCALE GENOMIC DNA]</scope>
    <source>
        <strain evidence="3">JCM 17440</strain>
    </source>
</reference>
<dbReference type="Pfam" id="PF03009">
    <property type="entry name" value="GDPD"/>
    <property type="match status" value="1"/>
</dbReference>
<evidence type="ECO:0000313" key="3">
    <source>
        <dbReference type="Proteomes" id="UP001501710"/>
    </source>
</evidence>
<evidence type="ECO:0000259" key="1">
    <source>
        <dbReference type="PROSITE" id="PS51704"/>
    </source>
</evidence>
<dbReference type="Proteomes" id="UP001501710">
    <property type="component" value="Unassembled WGS sequence"/>
</dbReference>
<gene>
    <name evidence="2" type="ORF">GCM10022254_56280</name>
</gene>
<sequence>MPVEVHGHRGARGLRPENTLPGFAHAVALGVDAIELDVGLTADNEVVLNHDQTLSPHNLKDTKPAHPGDPAYPYVGKRIRDLTLPQLRTINAGAGGIPTLTETCALLAPTHITLSVELKTDPTWPPHEIDLLLGTTVEILTSAGLTNRTRLLAFDWRVLTQARDNHPTFGRVALAERKTLTPNTTWLAGQSPADPVSAAAEIGATAFSPEHVLTTPPLVEAAHARALPVIVWTVNTPEEMTRFIDYDVDAIVTDYPDRLIQLQTATPR</sequence>
<dbReference type="SUPFAM" id="SSF51695">
    <property type="entry name" value="PLC-like phosphodiesterases"/>
    <property type="match status" value="1"/>
</dbReference>
<feature type="domain" description="GP-PDE" evidence="1">
    <location>
        <begin position="3"/>
        <end position="263"/>
    </location>
</feature>
<dbReference type="PROSITE" id="PS51704">
    <property type="entry name" value="GP_PDE"/>
    <property type="match status" value="1"/>
</dbReference>
<dbReference type="PANTHER" id="PTHR46211:SF14">
    <property type="entry name" value="GLYCEROPHOSPHODIESTER PHOSPHODIESTERASE"/>
    <property type="match status" value="1"/>
</dbReference>
<organism evidence="2 3">
    <name type="scientific">Actinomadura meridiana</name>
    <dbReference type="NCBI Taxonomy" id="559626"/>
    <lineage>
        <taxon>Bacteria</taxon>
        <taxon>Bacillati</taxon>
        <taxon>Actinomycetota</taxon>
        <taxon>Actinomycetes</taxon>
        <taxon>Streptosporangiales</taxon>
        <taxon>Thermomonosporaceae</taxon>
        <taxon>Actinomadura</taxon>
    </lineage>
</organism>